<name>A0A1G8TCY6_9FLAO</name>
<reference evidence="1 2" key="1">
    <citation type="submission" date="2016-10" db="EMBL/GenBank/DDBJ databases">
        <authorList>
            <person name="de Groot N.N."/>
        </authorList>
    </citation>
    <scope>NUCLEOTIDE SEQUENCE [LARGE SCALE GENOMIC DNA]</scope>
    <source>
        <strain evidence="1 2">CGMCC 1.10076</strain>
    </source>
</reference>
<keyword evidence="2" id="KW-1185">Reference proteome</keyword>
<dbReference type="Proteomes" id="UP000199580">
    <property type="component" value="Unassembled WGS sequence"/>
</dbReference>
<organism evidence="1 2">
    <name type="scientific">Flavobacterium noncentrifugens</name>
    <dbReference type="NCBI Taxonomy" id="1128970"/>
    <lineage>
        <taxon>Bacteria</taxon>
        <taxon>Pseudomonadati</taxon>
        <taxon>Bacteroidota</taxon>
        <taxon>Flavobacteriia</taxon>
        <taxon>Flavobacteriales</taxon>
        <taxon>Flavobacteriaceae</taxon>
        <taxon>Flavobacterium</taxon>
    </lineage>
</organism>
<protein>
    <submittedName>
        <fullName evidence="1">Uncharacterized protein</fullName>
    </submittedName>
</protein>
<dbReference type="OrthoDB" id="1048580at2"/>
<accession>A0A1G8TCY6</accession>
<proteinExistence type="predicted"/>
<dbReference type="EMBL" id="FNEZ01000001">
    <property type="protein sequence ID" value="SDJ39436.1"/>
    <property type="molecule type" value="Genomic_DNA"/>
</dbReference>
<evidence type="ECO:0000313" key="2">
    <source>
        <dbReference type="Proteomes" id="UP000199580"/>
    </source>
</evidence>
<gene>
    <name evidence="1" type="ORF">SAMN04487935_0928</name>
</gene>
<dbReference type="RefSeq" id="WP_091392213.1">
    <property type="nucleotide sequence ID" value="NZ_BKAI01000002.1"/>
</dbReference>
<sequence>MKIIKHIYILVFALITTIVNAQLNSDDLLRGDSFDINLHLPLQFPSTANEEIVGSQKRIEDINFYKDLRLKGRVKSFKQVGHNIVNGTEAENFPIEILEDGRHVKLLERHNIEAMFNENQKLLSIKLYTPLGKLNCSITNQYSNNLLTQSVINVINEFKDYPSETAITYTYEAKVLKSKIAKSERFTVSTSPTKSGYSVNTTNYKYGTGGFLSKEIESVIWENNSGTLTNQEKDKISAQYVYDPNSNLKTYSGKNAKSNFIYKTNKLVKINDYYFITYNQNGQVAKKTYKSPSESSYQELKYYYTPSKSIDKIVYKSFMSDENYYLTTYKYNENQDVVTEERLSFSDLDLFRSYRIDFEYEYDDSGNWIKRSDFMSGERKRIINREIHYY</sequence>
<evidence type="ECO:0000313" key="1">
    <source>
        <dbReference type="EMBL" id="SDJ39436.1"/>
    </source>
</evidence>
<dbReference type="STRING" id="1128970.SAMN04487935_0928"/>
<dbReference type="AlphaFoldDB" id="A0A1G8TCY6"/>